<evidence type="ECO:0000313" key="2">
    <source>
        <dbReference type="Proteomes" id="UP000248079"/>
    </source>
</evidence>
<protein>
    <submittedName>
        <fullName evidence="1">Uncharacterized protein</fullName>
    </submittedName>
</protein>
<accession>A0A2V4A485</accession>
<evidence type="ECO:0000313" key="1">
    <source>
        <dbReference type="EMBL" id="PXY03063.1"/>
    </source>
</evidence>
<sequence length="97" mass="10857">MKNCWEITKCGRQVNGENVKEMGVCPAALPNEFNGVHKGNAGGRFCWAINGTFCGGEINGTFAEKFITCLNCKVFKYVQDEEERYFNVTPAQAKLKR</sequence>
<reference evidence="1 2" key="1">
    <citation type="submission" date="2018-05" db="EMBL/GenBank/DDBJ databases">
        <title>Marinifilum breve JC075T sp. nov., a marine bacterium isolated from Yongle Blue Hole in the South China Sea.</title>
        <authorList>
            <person name="Fu T."/>
        </authorList>
    </citation>
    <scope>NUCLEOTIDE SEQUENCE [LARGE SCALE GENOMIC DNA]</scope>
    <source>
        <strain evidence="1 2">JC075</strain>
    </source>
</reference>
<dbReference type="OrthoDB" id="1121642at2"/>
<dbReference type="AlphaFoldDB" id="A0A2V4A485"/>
<organism evidence="1 2">
    <name type="scientific">Marinifilum breve</name>
    <dbReference type="NCBI Taxonomy" id="2184082"/>
    <lineage>
        <taxon>Bacteria</taxon>
        <taxon>Pseudomonadati</taxon>
        <taxon>Bacteroidota</taxon>
        <taxon>Bacteroidia</taxon>
        <taxon>Marinilabiliales</taxon>
        <taxon>Marinifilaceae</taxon>
    </lineage>
</organism>
<dbReference type="RefSeq" id="WP_110359219.1">
    <property type="nucleotide sequence ID" value="NZ_QFLI01000001.1"/>
</dbReference>
<dbReference type="InterPro" id="IPR054687">
    <property type="entry name" value="Two-CW_dom"/>
</dbReference>
<keyword evidence="2" id="KW-1185">Reference proteome</keyword>
<proteinExistence type="predicted"/>
<dbReference type="NCBIfam" id="NF045718">
    <property type="entry name" value="two_CW_domain"/>
    <property type="match status" value="1"/>
</dbReference>
<dbReference type="EMBL" id="QFLI01000001">
    <property type="protein sequence ID" value="PXY03063.1"/>
    <property type="molecule type" value="Genomic_DNA"/>
</dbReference>
<gene>
    <name evidence="1" type="ORF">DF185_02940</name>
</gene>
<name>A0A2V4A485_9BACT</name>
<dbReference type="Proteomes" id="UP000248079">
    <property type="component" value="Unassembled WGS sequence"/>
</dbReference>
<comment type="caution">
    <text evidence="1">The sequence shown here is derived from an EMBL/GenBank/DDBJ whole genome shotgun (WGS) entry which is preliminary data.</text>
</comment>